<evidence type="ECO:0000313" key="6">
    <source>
        <dbReference type="EMBL" id="ARN83052.1"/>
    </source>
</evidence>
<dbReference type="PANTHER" id="PTHR33204">
    <property type="entry name" value="TRANSCRIPTIONAL REGULATOR, MARR FAMILY"/>
    <property type="match status" value="1"/>
</dbReference>
<sequence length="160" mass="17865">MSKVFEGASAPPCPLRRFVELFGDRWTLLILRDLMFGEKSEFGEFLSAREGIATNMLADRLRRLERRGIVTRSPHPTDARKRVYRLSRKGVELAPVLIEAALWVEKHEGVEIPAALRLDLKQDRATLMAELRSRALGAEPKTAPAGCVGARDPSNETGKN</sequence>
<keyword evidence="2" id="KW-0238">DNA-binding</keyword>
<feature type="domain" description="HTH hxlR-type" evidence="5">
    <location>
        <begin position="13"/>
        <end position="112"/>
    </location>
</feature>
<dbReference type="OrthoDB" id="9782219at2"/>
<dbReference type="STRING" id="655015.B1812_20400"/>
<dbReference type="RefSeq" id="WP_085773199.1">
    <property type="nucleotide sequence ID" value="NZ_AP027149.1"/>
</dbReference>
<evidence type="ECO:0000256" key="3">
    <source>
        <dbReference type="ARBA" id="ARBA00023163"/>
    </source>
</evidence>
<dbReference type="PROSITE" id="PS51118">
    <property type="entry name" value="HTH_HXLR"/>
    <property type="match status" value="1"/>
</dbReference>
<dbReference type="InterPro" id="IPR002577">
    <property type="entry name" value="HTH_HxlR"/>
</dbReference>
<proteinExistence type="predicted"/>
<dbReference type="SUPFAM" id="SSF46785">
    <property type="entry name" value="Winged helix' DNA-binding domain"/>
    <property type="match status" value="1"/>
</dbReference>
<dbReference type="Gene3D" id="1.10.10.10">
    <property type="entry name" value="Winged helix-like DNA-binding domain superfamily/Winged helix DNA-binding domain"/>
    <property type="match status" value="1"/>
</dbReference>
<evidence type="ECO:0000259" key="5">
    <source>
        <dbReference type="PROSITE" id="PS51118"/>
    </source>
</evidence>
<protein>
    <recommendedName>
        <fullName evidence="5">HTH hxlR-type domain-containing protein</fullName>
    </recommendedName>
</protein>
<dbReference type="Proteomes" id="UP000193978">
    <property type="component" value="Chromosome"/>
</dbReference>
<evidence type="ECO:0000256" key="2">
    <source>
        <dbReference type="ARBA" id="ARBA00023125"/>
    </source>
</evidence>
<evidence type="ECO:0000256" key="4">
    <source>
        <dbReference type="SAM" id="MobiDB-lite"/>
    </source>
</evidence>
<evidence type="ECO:0000313" key="7">
    <source>
        <dbReference type="Proteomes" id="UP000193978"/>
    </source>
</evidence>
<dbReference type="InterPro" id="IPR036388">
    <property type="entry name" value="WH-like_DNA-bd_sf"/>
</dbReference>
<keyword evidence="1" id="KW-0805">Transcription regulation</keyword>
<dbReference type="EMBL" id="CP019948">
    <property type="protein sequence ID" value="ARN83052.1"/>
    <property type="molecule type" value="Genomic_DNA"/>
</dbReference>
<keyword evidence="7" id="KW-1185">Reference proteome</keyword>
<name>A0A1W6MZN5_9HYPH</name>
<gene>
    <name evidence="6" type="ORF">B1812_20400</name>
</gene>
<dbReference type="InterPro" id="IPR036390">
    <property type="entry name" value="WH_DNA-bd_sf"/>
</dbReference>
<dbReference type="PANTHER" id="PTHR33204:SF18">
    <property type="entry name" value="TRANSCRIPTIONAL REGULATORY PROTEIN"/>
    <property type="match status" value="1"/>
</dbReference>
<dbReference type="GO" id="GO:0003677">
    <property type="term" value="F:DNA binding"/>
    <property type="evidence" value="ECO:0007669"/>
    <property type="project" value="UniProtKB-KW"/>
</dbReference>
<reference evidence="6 7" key="1">
    <citation type="submission" date="2017-02" db="EMBL/GenBank/DDBJ databases">
        <authorList>
            <person name="Peterson S.W."/>
        </authorList>
    </citation>
    <scope>NUCLEOTIDE SEQUENCE [LARGE SCALE GENOMIC DNA]</scope>
    <source>
        <strain evidence="6 7">S285</strain>
    </source>
</reference>
<organism evidence="6 7">
    <name type="scientific">Methylocystis bryophila</name>
    <dbReference type="NCBI Taxonomy" id="655015"/>
    <lineage>
        <taxon>Bacteria</taxon>
        <taxon>Pseudomonadati</taxon>
        <taxon>Pseudomonadota</taxon>
        <taxon>Alphaproteobacteria</taxon>
        <taxon>Hyphomicrobiales</taxon>
        <taxon>Methylocystaceae</taxon>
        <taxon>Methylocystis</taxon>
    </lineage>
</organism>
<accession>A0A1W6MZN5</accession>
<dbReference type="KEGG" id="mbry:B1812_20400"/>
<feature type="region of interest" description="Disordered" evidence="4">
    <location>
        <begin position="138"/>
        <end position="160"/>
    </location>
</feature>
<dbReference type="AlphaFoldDB" id="A0A1W6MZN5"/>
<evidence type="ECO:0000256" key="1">
    <source>
        <dbReference type="ARBA" id="ARBA00023015"/>
    </source>
</evidence>
<dbReference type="Pfam" id="PF01638">
    <property type="entry name" value="HxlR"/>
    <property type="match status" value="1"/>
</dbReference>
<keyword evidence="3" id="KW-0804">Transcription</keyword>